<dbReference type="AlphaFoldDB" id="A0A1I1EUM4"/>
<dbReference type="PANTHER" id="PTHR22916">
    <property type="entry name" value="GLYCOSYLTRANSFERASE"/>
    <property type="match status" value="1"/>
</dbReference>
<dbReference type="EMBL" id="FOKY01000019">
    <property type="protein sequence ID" value="SFB90875.1"/>
    <property type="molecule type" value="Genomic_DNA"/>
</dbReference>
<evidence type="ECO:0000313" key="2">
    <source>
        <dbReference type="EMBL" id="SFB90875.1"/>
    </source>
</evidence>
<dbReference type="Gene3D" id="3.90.550.10">
    <property type="entry name" value="Spore Coat Polysaccharide Biosynthesis Protein SpsA, Chain A"/>
    <property type="match status" value="1"/>
</dbReference>
<accession>A0A1I1EUM4</accession>
<dbReference type="PANTHER" id="PTHR22916:SF3">
    <property type="entry name" value="UDP-GLCNAC:BETAGAL BETA-1,3-N-ACETYLGLUCOSAMINYLTRANSFERASE-LIKE PROTEIN 1"/>
    <property type="match status" value="1"/>
</dbReference>
<dbReference type="InterPro" id="IPR001173">
    <property type="entry name" value="Glyco_trans_2-like"/>
</dbReference>
<dbReference type="Pfam" id="PF00535">
    <property type="entry name" value="Glycos_transf_2"/>
    <property type="match status" value="1"/>
</dbReference>
<dbReference type="STRING" id="34097.SAMN02745150_01274"/>
<name>A0A1I1EUM4_BREAD</name>
<dbReference type="SUPFAM" id="SSF53448">
    <property type="entry name" value="Nucleotide-diphospho-sugar transferases"/>
    <property type="match status" value="1"/>
</dbReference>
<dbReference type="Proteomes" id="UP000240042">
    <property type="component" value="Unassembled WGS sequence"/>
</dbReference>
<reference evidence="3" key="1">
    <citation type="submission" date="2016-10" db="EMBL/GenBank/DDBJ databases">
        <authorList>
            <person name="Varghese N."/>
            <person name="Submissions S."/>
        </authorList>
    </citation>
    <scope>NUCLEOTIDE SEQUENCE [LARGE SCALE GENOMIC DNA]</scope>
    <source>
        <strain evidence="3">ATCC 43811</strain>
    </source>
</reference>
<dbReference type="InterPro" id="IPR029044">
    <property type="entry name" value="Nucleotide-diphossugar_trans"/>
</dbReference>
<protein>
    <submittedName>
        <fullName evidence="2">Glycosyltransferase involved in cell wall bisynthesis</fullName>
    </submittedName>
</protein>
<dbReference type="GO" id="GO:0016758">
    <property type="term" value="F:hexosyltransferase activity"/>
    <property type="evidence" value="ECO:0007669"/>
    <property type="project" value="UniProtKB-ARBA"/>
</dbReference>
<dbReference type="CDD" id="cd00761">
    <property type="entry name" value="Glyco_tranf_GTA_type"/>
    <property type="match status" value="1"/>
</dbReference>
<sequence length="362" mass="42513">MYPKISIIIPVYNTEEFLEECIHSCINQTLHDIEIIIINDNSPGNCREIVKKFQQLDSRIKFIDLPKNMGTLNTRIQGYKIAQGEFIQNVDSDDSLKPEACQIIYHKLTEFQADICHINPHLYLHPDKSQKAYNKIFTPQKCSLTQKKWIEKLLTKKLDNCMCFYIIKRSLINNLIPMLPENQHIILYEDLLQIFSLAFSISVNKIISIPDQLYWYRCNVGIMSKTLDIELFKKKIANTIQVTSTIINIFNKNIIESSPETSQKLHQYLFEISVAYFNIYFSMNKEEQIQIQQYIIKHGLQNEFIYWLTEINNNESLISDTATLSINEKRIIKLYRSIKNMICSSLPNKNIVIKIIRKKFLL</sequence>
<proteinExistence type="predicted"/>
<evidence type="ECO:0000313" key="3">
    <source>
        <dbReference type="Proteomes" id="UP000240042"/>
    </source>
</evidence>
<organism evidence="2 3">
    <name type="scientific">Brevinema andersonii</name>
    <dbReference type="NCBI Taxonomy" id="34097"/>
    <lineage>
        <taxon>Bacteria</taxon>
        <taxon>Pseudomonadati</taxon>
        <taxon>Spirochaetota</taxon>
        <taxon>Spirochaetia</taxon>
        <taxon>Brevinematales</taxon>
        <taxon>Brevinemataceae</taxon>
        <taxon>Brevinema</taxon>
    </lineage>
</organism>
<dbReference type="RefSeq" id="WP_092319799.1">
    <property type="nucleotide sequence ID" value="NZ_FOKY01000019.1"/>
</dbReference>
<feature type="domain" description="Glycosyltransferase 2-like" evidence="1">
    <location>
        <begin position="6"/>
        <end position="171"/>
    </location>
</feature>
<keyword evidence="2" id="KW-0808">Transferase</keyword>
<evidence type="ECO:0000259" key="1">
    <source>
        <dbReference type="Pfam" id="PF00535"/>
    </source>
</evidence>
<dbReference type="OrthoDB" id="307550at2"/>
<gene>
    <name evidence="2" type="ORF">SAMN02745150_01274</name>
</gene>
<keyword evidence="3" id="KW-1185">Reference proteome</keyword>